<comment type="caution">
    <text evidence="1">The sequence shown here is derived from an EMBL/GenBank/DDBJ whole genome shotgun (WGS) entry which is preliminary data.</text>
</comment>
<proteinExistence type="predicted"/>
<dbReference type="Gene3D" id="1.20.930.10">
    <property type="entry name" value="Conserved domain common to transcription factors TFIIS, elongin A, CRSP70"/>
    <property type="match status" value="1"/>
</dbReference>
<keyword evidence="3" id="KW-1185">Reference proteome</keyword>
<accession>A0A9P1BH09</accession>
<dbReference type="InterPro" id="IPR035441">
    <property type="entry name" value="TFIIS/LEDGF_dom_sf"/>
</dbReference>
<dbReference type="OrthoDB" id="421437at2759"/>
<dbReference type="AlphaFoldDB" id="A0A9P1BH09"/>
<evidence type="ECO:0000313" key="1">
    <source>
        <dbReference type="EMBL" id="CAI3972585.1"/>
    </source>
</evidence>
<dbReference type="EMBL" id="CAMXCT030000021">
    <property type="protein sequence ID" value="CAL4759897.1"/>
    <property type="molecule type" value="Genomic_DNA"/>
</dbReference>
<gene>
    <name evidence="1" type="ORF">C1SCF055_LOCUS1157</name>
</gene>
<reference evidence="1" key="1">
    <citation type="submission" date="2022-10" db="EMBL/GenBank/DDBJ databases">
        <authorList>
            <person name="Chen Y."/>
            <person name="Dougan E. K."/>
            <person name="Chan C."/>
            <person name="Rhodes N."/>
            <person name="Thang M."/>
        </authorList>
    </citation>
    <scope>NUCLEOTIDE SEQUENCE</scope>
</reference>
<dbReference type="Proteomes" id="UP001152797">
    <property type="component" value="Unassembled WGS sequence"/>
</dbReference>
<name>A0A9P1BH09_9DINO</name>
<dbReference type="SUPFAM" id="SSF47676">
    <property type="entry name" value="Conserved domain common to transcription factors TFIIS, elongin A, CRSP70"/>
    <property type="match status" value="1"/>
</dbReference>
<feature type="non-terminal residue" evidence="1">
    <location>
        <position position="1"/>
    </location>
</feature>
<sequence length="100" mass="10654">RINRLENDLSLKQGAGTVEELQKDLQQAVTAGDKPKVSEILESLLGMFKESKVTYDAVKTCKVGKDVGNAMKMGDPDIAALGRKAVGEIQALAQRAALGI</sequence>
<organism evidence="1">
    <name type="scientific">Cladocopium goreaui</name>
    <dbReference type="NCBI Taxonomy" id="2562237"/>
    <lineage>
        <taxon>Eukaryota</taxon>
        <taxon>Sar</taxon>
        <taxon>Alveolata</taxon>
        <taxon>Dinophyceae</taxon>
        <taxon>Suessiales</taxon>
        <taxon>Symbiodiniaceae</taxon>
        <taxon>Cladocopium</taxon>
    </lineage>
</organism>
<protein>
    <submittedName>
        <fullName evidence="1">Uncharacterized protein</fullName>
    </submittedName>
</protein>
<evidence type="ECO:0000313" key="2">
    <source>
        <dbReference type="EMBL" id="CAL4759897.1"/>
    </source>
</evidence>
<dbReference type="EMBL" id="CAMXCT010000021">
    <property type="protein sequence ID" value="CAI3972585.1"/>
    <property type="molecule type" value="Genomic_DNA"/>
</dbReference>
<dbReference type="EMBL" id="CAMXCT020000021">
    <property type="protein sequence ID" value="CAL1125960.1"/>
    <property type="molecule type" value="Genomic_DNA"/>
</dbReference>
<reference evidence="2 3" key="2">
    <citation type="submission" date="2024-05" db="EMBL/GenBank/DDBJ databases">
        <authorList>
            <person name="Chen Y."/>
            <person name="Shah S."/>
            <person name="Dougan E. K."/>
            <person name="Thang M."/>
            <person name="Chan C."/>
        </authorList>
    </citation>
    <scope>NUCLEOTIDE SEQUENCE [LARGE SCALE GENOMIC DNA]</scope>
</reference>
<evidence type="ECO:0000313" key="3">
    <source>
        <dbReference type="Proteomes" id="UP001152797"/>
    </source>
</evidence>